<name>A0ABD2NCS9_9CUCU</name>
<dbReference type="AlphaFoldDB" id="A0ABD2NCS9"/>
<comment type="caution">
    <text evidence="1">The sequence shown here is derived from an EMBL/GenBank/DDBJ whole genome shotgun (WGS) entry which is preliminary data.</text>
</comment>
<dbReference type="Proteomes" id="UP001516400">
    <property type="component" value="Unassembled WGS sequence"/>
</dbReference>
<dbReference type="EMBL" id="JABFTP020000103">
    <property type="protein sequence ID" value="KAL3276457.1"/>
    <property type="molecule type" value="Genomic_DNA"/>
</dbReference>
<accession>A0ABD2NCS9</accession>
<keyword evidence="2" id="KW-1185">Reference proteome</keyword>
<feature type="non-terminal residue" evidence="1">
    <location>
        <position position="95"/>
    </location>
</feature>
<evidence type="ECO:0008006" key="3">
    <source>
        <dbReference type="Google" id="ProtNLM"/>
    </source>
</evidence>
<proteinExistence type="predicted"/>
<evidence type="ECO:0000313" key="2">
    <source>
        <dbReference type="Proteomes" id="UP001516400"/>
    </source>
</evidence>
<feature type="non-terminal residue" evidence="1">
    <location>
        <position position="1"/>
    </location>
</feature>
<sequence length="95" mass="10537">CKLHSFADDSTLHTSSCLVKPLSSQDMNEIRIQQCNKVNSDLKFNASKTQACSFSRKMNSTVPDITMANETISITSFITMLGVTIGDNLSWHDHV</sequence>
<reference evidence="1 2" key="1">
    <citation type="journal article" date="2021" name="BMC Biol.">
        <title>Horizontally acquired antibacterial genes associated with adaptive radiation of ladybird beetles.</title>
        <authorList>
            <person name="Li H.S."/>
            <person name="Tang X.F."/>
            <person name="Huang Y.H."/>
            <person name="Xu Z.Y."/>
            <person name="Chen M.L."/>
            <person name="Du X.Y."/>
            <person name="Qiu B.Y."/>
            <person name="Chen P.T."/>
            <person name="Zhang W."/>
            <person name="Slipinski A."/>
            <person name="Escalona H.E."/>
            <person name="Waterhouse R.M."/>
            <person name="Zwick A."/>
            <person name="Pang H."/>
        </authorList>
    </citation>
    <scope>NUCLEOTIDE SEQUENCE [LARGE SCALE GENOMIC DNA]</scope>
    <source>
        <strain evidence="1">SYSU2018</strain>
    </source>
</reference>
<gene>
    <name evidence="1" type="ORF">HHI36_011838</name>
</gene>
<evidence type="ECO:0000313" key="1">
    <source>
        <dbReference type="EMBL" id="KAL3276457.1"/>
    </source>
</evidence>
<organism evidence="1 2">
    <name type="scientific">Cryptolaemus montrouzieri</name>
    <dbReference type="NCBI Taxonomy" id="559131"/>
    <lineage>
        <taxon>Eukaryota</taxon>
        <taxon>Metazoa</taxon>
        <taxon>Ecdysozoa</taxon>
        <taxon>Arthropoda</taxon>
        <taxon>Hexapoda</taxon>
        <taxon>Insecta</taxon>
        <taxon>Pterygota</taxon>
        <taxon>Neoptera</taxon>
        <taxon>Endopterygota</taxon>
        <taxon>Coleoptera</taxon>
        <taxon>Polyphaga</taxon>
        <taxon>Cucujiformia</taxon>
        <taxon>Coccinelloidea</taxon>
        <taxon>Coccinellidae</taxon>
        <taxon>Scymninae</taxon>
        <taxon>Scymnini</taxon>
        <taxon>Cryptolaemus</taxon>
    </lineage>
</organism>
<protein>
    <recommendedName>
        <fullName evidence="3">Reverse transcriptase domain-containing protein</fullName>
    </recommendedName>
</protein>